<evidence type="ECO:0000256" key="1">
    <source>
        <dbReference type="SAM" id="MobiDB-lite"/>
    </source>
</evidence>
<dbReference type="EMBL" id="JACCFL010000001">
    <property type="protein sequence ID" value="NYJ22598.1"/>
    <property type="molecule type" value="Genomic_DNA"/>
</dbReference>
<protein>
    <submittedName>
        <fullName evidence="3">Putative membrane protein</fullName>
    </submittedName>
</protein>
<feature type="transmembrane region" description="Helical" evidence="2">
    <location>
        <begin position="322"/>
        <end position="346"/>
    </location>
</feature>
<organism evidence="3 4">
    <name type="scientific">Leifsonia shinshuensis</name>
    <dbReference type="NCBI Taxonomy" id="150026"/>
    <lineage>
        <taxon>Bacteria</taxon>
        <taxon>Bacillati</taxon>
        <taxon>Actinomycetota</taxon>
        <taxon>Actinomycetes</taxon>
        <taxon>Micrococcales</taxon>
        <taxon>Microbacteriaceae</taxon>
        <taxon>Leifsonia</taxon>
    </lineage>
</organism>
<sequence>MSSAVSEDSAGEHGPGESSVGERGAGEHGAAERLGRRMRAASVESLALGAGAVAFVIVGVAAFFVFAGHDLSISGAGSVGQFAAIACCAVTLVVYGGGRVATWSIPWFRRPREHRSRLVAAVEVFDSLAIAVAHAVVVLLLWTVLSDVLARSFQDAQVFAIPATLLVGTAAAVTGYYVFLAAANMNPLLLSAVLAVFLVVGALTSMLTASNPHWWKQNLSVLGITDDWSSATFNITVIVGGVLVTAIARYATDSGAGRRPGRGELQVRTALVIIGTMLAFVGLFPVNRFFLLHNTAATGMAVIFCVLAVGIRWAMPHLPHAFYVLGWVFIGVIALVALFFAVGYYNLTAVELVAAVLIFSWIIVFLRVTVAAGNDREPMH</sequence>
<keyword evidence="2" id="KW-0812">Transmembrane</keyword>
<keyword evidence="2" id="KW-0472">Membrane</keyword>
<feature type="region of interest" description="Disordered" evidence="1">
    <location>
        <begin position="1"/>
        <end position="28"/>
    </location>
</feature>
<reference evidence="3 4" key="1">
    <citation type="submission" date="2020-07" db="EMBL/GenBank/DDBJ databases">
        <title>Sequencing the genomes of 1000 actinobacteria strains.</title>
        <authorList>
            <person name="Klenk H.-P."/>
        </authorList>
    </citation>
    <scope>NUCLEOTIDE SEQUENCE [LARGE SCALE GENOMIC DNA]</scope>
    <source>
        <strain evidence="3 4">DSM 15165</strain>
    </source>
</reference>
<feature type="transmembrane region" description="Helical" evidence="2">
    <location>
        <begin position="269"/>
        <end position="290"/>
    </location>
</feature>
<accession>A0A853CQN6</accession>
<evidence type="ECO:0000313" key="4">
    <source>
        <dbReference type="Proteomes" id="UP000578352"/>
    </source>
</evidence>
<dbReference type="AlphaFoldDB" id="A0A853CQN6"/>
<feature type="transmembrane region" description="Helical" evidence="2">
    <location>
        <begin position="157"/>
        <end position="180"/>
    </location>
</feature>
<proteinExistence type="predicted"/>
<gene>
    <name evidence="3" type="ORF">HNR13_000885</name>
</gene>
<feature type="transmembrane region" description="Helical" evidence="2">
    <location>
        <begin position="352"/>
        <end position="370"/>
    </location>
</feature>
<feature type="transmembrane region" description="Helical" evidence="2">
    <location>
        <begin position="296"/>
        <end position="315"/>
    </location>
</feature>
<feature type="transmembrane region" description="Helical" evidence="2">
    <location>
        <begin position="118"/>
        <end position="145"/>
    </location>
</feature>
<comment type="caution">
    <text evidence="3">The sequence shown here is derived from an EMBL/GenBank/DDBJ whole genome shotgun (WGS) entry which is preliminary data.</text>
</comment>
<dbReference type="RefSeq" id="WP_179604627.1">
    <property type="nucleotide sequence ID" value="NZ_BAABEH010000001.1"/>
</dbReference>
<name>A0A853CQN6_9MICO</name>
<keyword evidence="2" id="KW-1133">Transmembrane helix</keyword>
<evidence type="ECO:0000313" key="3">
    <source>
        <dbReference type="EMBL" id="NYJ22598.1"/>
    </source>
</evidence>
<dbReference type="Proteomes" id="UP000578352">
    <property type="component" value="Unassembled WGS sequence"/>
</dbReference>
<feature type="transmembrane region" description="Helical" evidence="2">
    <location>
        <begin position="187"/>
        <end position="208"/>
    </location>
</feature>
<feature type="transmembrane region" description="Helical" evidence="2">
    <location>
        <begin position="46"/>
        <end position="67"/>
    </location>
</feature>
<feature type="transmembrane region" description="Helical" evidence="2">
    <location>
        <begin position="79"/>
        <end position="97"/>
    </location>
</feature>
<evidence type="ECO:0000256" key="2">
    <source>
        <dbReference type="SAM" id="Phobius"/>
    </source>
</evidence>
<feature type="transmembrane region" description="Helical" evidence="2">
    <location>
        <begin position="228"/>
        <end position="248"/>
    </location>
</feature>